<evidence type="ECO:0000313" key="3">
    <source>
        <dbReference type="Proteomes" id="UP000027138"/>
    </source>
</evidence>
<evidence type="ECO:0000256" key="1">
    <source>
        <dbReference type="SAM" id="MobiDB-lite"/>
    </source>
</evidence>
<evidence type="ECO:0000313" key="2">
    <source>
        <dbReference type="EMBL" id="KDP29858.1"/>
    </source>
</evidence>
<dbReference type="EMBL" id="KK914726">
    <property type="protein sequence ID" value="KDP29858.1"/>
    <property type="molecule type" value="Genomic_DNA"/>
</dbReference>
<dbReference type="Proteomes" id="UP000027138">
    <property type="component" value="Unassembled WGS sequence"/>
</dbReference>
<feature type="region of interest" description="Disordered" evidence="1">
    <location>
        <begin position="1"/>
        <end position="21"/>
    </location>
</feature>
<reference evidence="2 3" key="1">
    <citation type="journal article" date="2014" name="PLoS ONE">
        <title>Global Analysis of Gene Expression Profiles in Physic Nut (Jatropha curcas L.) Seedlings Exposed to Salt Stress.</title>
        <authorList>
            <person name="Zhang L."/>
            <person name="Zhang C."/>
            <person name="Wu P."/>
            <person name="Chen Y."/>
            <person name="Li M."/>
            <person name="Jiang H."/>
            <person name="Wu G."/>
        </authorList>
    </citation>
    <scope>NUCLEOTIDE SEQUENCE [LARGE SCALE GENOMIC DNA]</scope>
    <source>
        <strain evidence="3">cv. GZQX0401</strain>
        <tissue evidence="2">Young leaves</tissue>
    </source>
</reference>
<proteinExistence type="predicted"/>
<feature type="compositionally biased region" description="Basic and acidic residues" evidence="1">
    <location>
        <begin position="7"/>
        <end position="16"/>
    </location>
</feature>
<protein>
    <submittedName>
        <fullName evidence="2">Uncharacterized protein</fullName>
    </submittedName>
</protein>
<keyword evidence="3" id="KW-1185">Reference proteome</keyword>
<sequence length="58" mass="6052">MSQEGEGESHASRAVEGEAPVAPSQEVLLKQLADTLRQIVGVVPLAPVVTSQVWGTTP</sequence>
<organism evidence="2 3">
    <name type="scientific">Jatropha curcas</name>
    <name type="common">Barbados nut</name>
    <dbReference type="NCBI Taxonomy" id="180498"/>
    <lineage>
        <taxon>Eukaryota</taxon>
        <taxon>Viridiplantae</taxon>
        <taxon>Streptophyta</taxon>
        <taxon>Embryophyta</taxon>
        <taxon>Tracheophyta</taxon>
        <taxon>Spermatophyta</taxon>
        <taxon>Magnoliopsida</taxon>
        <taxon>eudicotyledons</taxon>
        <taxon>Gunneridae</taxon>
        <taxon>Pentapetalae</taxon>
        <taxon>rosids</taxon>
        <taxon>fabids</taxon>
        <taxon>Malpighiales</taxon>
        <taxon>Euphorbiaceae</taxon>
        <taxon>Crotonoideae</taxon>
        <taxon>Jatropheae</taxon>
        <taxon>Jatropha</taxon>
    </lineage>
</organism>
<dbReference type="AlphaFoldDB" id="A0A067K493"/>
<gene>
    <name evidence="2" type="ORF">JCGZ_18433</name>
</gene>
<name>A0A067K493_JATCU</name>
<accession>A0A067K493</accession>